<keyword evidence="3" id="KW-1185">Reference proteome</keyword>
<reference evidence="2 3" key="1">
    <citation type="submission" date="2014-02" db="EMBL/GenBank/DDBJ databases">
        <title>Draft genome sequence of Lysinibacillus odysseyi NBRC 100172.</title>
        <authorList>
            <person name="Zhang F."/>
            <person name="Wang G."/>
            <person name="Zhang L."/>
        </authorList>
    </citation>
    <scope>NUCLEOTIDE SEQUENCE [LARGE SCALE GENOMIC DNA]</scope>
    <source>
        <strain evidence="2 3">NBRC 100172</strain>
    </source>
</reference>
<accession>A0A0A3II49</accession>
<proteinExistence type="predicted"/>
<gene>
    <name evidence="2" type="ORF">CD32_12755</name>
</gene>
<protein>
    <submittedName>
        <fullName evidence="2">Uncharacterized protein</fullName>
    </submittedName>
</protein>
<evidence type="ECO:0000256" key="1">
    <source>
        <dbReference type="SAM" id="Phobius"/>
    </source>
</evidence>
<name>A0A0A3II49_9BACI</name>
<keyword evidence="1" id="KW-0472">Membrane</keyword>
<dbReference type="Proteomes" id="UP000030437">
    <property type="component" value="Unassembled WGS sequence"/>
</dbReference>
<dbReference type="OrthoDB" id="2942198at2"/>
<dbReference type="STRING" id="1220589.CD32_12755"/>
<dbReference type="EMBL" id="JPVP01000056">
    <property type="protein sequence ID" value="KGR84451.1"/>
    <property type="molecule type" value="Genomic_DNA"/>
</dbReference>
<evidence type="ECO:0000313" key="3">
    <source>
        <dbReference type="Proteomes" id="UP000030437"/>
    </source>
</evidence>
<keyword evidence="1" id="KW-0812">Transmembrane</keyword>
<feature type="transmembrane region" description="Helical" evidence="1">
    <location>
        <begin position="6"/>
        <end position="24"/>
    </location>
</feature>
<dbReference type="AlphaFoldDB" id="A0A0A3II49"/>
<dbReference type="RefSeq" id="WP_036155148.1">
    <property type="nucleotide sequence ID" value="NZ_AVCX01000005.1"/>
</dbReference>
<sequence>MMKFYAALVGVFVLAIAGFIYWDYSTHTMKGSSKDGTWKVLFQEQGPGSLEGGWMLSVEQKTTEELTVKKLAFLEGEEVIVSRTEFSDWVDNVDGTVHTLHPFSFPDLFFGDPPTDNISYQVQIVWQGLDGEEQMEYITLN</sequence>
<keyword evidence="1" id="KW-1133">Transmembrane helix</keyword>
<comment type="caution">
    <text evidence="2">The sequence shown here is derived from an EMBL/GenBank/DDBJ whole genome shotgun (WGS) entry which is preliminary data.</text>
</comment>
<evidence type="ECO:0000313" key="2">
    <source>
        <dbReference type="EMBL" id="KGR84451.1"/>
    </source>
</evidence>
<organism evidence="2 3">
    <name type="scientific">Lysinibacillus odysseyi 34hs-1 = NBRC 100172</name>
    <dbReference type="NCBI Taxonomy" id="1220589"/>
    <lineage>
        <taxon>Bacteria</taxon>
        <taxon>Bacillati</taxon>
        <taxon>Bacillota</taxon>
        <taxon>Bacilli</taxon>
        <taxon>Bacillales</taxon>
        <taxon>Bacillaceae</taxon>
        <taxon>Lysinibacillus</taxon>
    </lineage>
</organism>